<proteinExistence type="predicted"/>
<reference evidence="3 4" key="1">
    <citation type="submission" date="2019-12" db="EMBL/GenBank/DDBJ databases">
        <authorList>
            <person name="Floudas D."/>
            <person name="Bentzer J."/>
            <person name="Ahren D."/>
            <person name="Johansson T."/>
            <person name="Persson P."/>
            <person name="Tunlid A."/>
        </authorList>
    </citation>
    <scope>NUCLEOTIDE SEQUENCE [LARGE SCALE GENOMIC DNA]</scope>
    <source>
        <strain evidence="3 4">CBS 102.39</strain>
    </source>
</reference>
<keyword evidence="1" id="KW-0472">Membrane</keyword>
<keyword evidence="2" id="KW-0732">Signal</keyword>
<keyword evidence="4" id="KW-1185">Reference proteome</keyword>
<evidence type="ECO:0000313" key="3">
    <source>
        <dbReference type="EMBL" id="KAF4610020.1"/>
    </source>
</evidence>
<gene>
    <name evidence="3" type="ORF">D9613_010522</name>
</gene>
<feature type="signal peptide" evidence="2">
    <location>
        <begin position="1"/>
        <end position="25"/>
    </location>
</feature>
<protein>
    <submittedName>
        <fullName evidence="3">Uncharacterized protein</fullName>
    </submittedName>
</protein>
<name>A0A8H4VJD2_9AGAR</name>
<keyword evidence="1" id="KW-1133">Transmembrane helix</keyword>
<dbReference type="Proteomes" id="UP000521872">
    <property type="component" value="Unassembled WGS sequence"/>
</dbReference>
<evidence type="ECO:0000256" key="1">
    <source>
        <dbReference type="SAM" id="Phobius"/>
    </source>
</evidence>
<keyword evidence="1" id="KW-0812">Transmembrane</keyword>
<sequence>MPGTRVFRFIAIQALLATTFQLGHAAPAATSTYTLYAVSVPPIRSQIAQEKNLSALESSVFLQATYTGQLVSESFSAISTASDGATEYLVQEFRTAELVDGPSTTFTQPAPTLTAPYVYASHRHNHFPATTMDHDWIAAEADQNCTFDLGRNEGVCTWVFLNPVPTVPPSSDPSAAVFATQTSTTVFTGSLVPIATVTAVSSAETGTTIRANILASVMAPFAIILLAVYAY</sequence>
<comment type="caution">
    <text evidence="3">The sequence shown here is derived from an EMBL/GenBank/DDBJ whole genome shotgun (WGS) entry which is preliminary data.</text>
</comment>
<dbReference type="EMBL" id="JAACJL010000059">
    <property type="protein sequence ID" value="KAF4610020.1"/>
    <property type="molecule type" value="Genomic_DNA"/>
</dbReference>
<evidence type="ECO:0000256" key="2">
    <source>
        <dbReference type="SAM" id="SignalP"/>
    </source>
</evidence>
<feature type="chain" id="PRO_5034552929" evidence="2">
    <location>
        <begin position="26"/>
        <end position="231"/>
    </location>
</feature>
<organism evidence="3 4">
    <name type="scientific">Agrocybe pediades</name>
    <dbReference type="NCBI Taxonomy" id="84607"/>
    <lineage>
        <taxon>Eukaryota</taxon>
        <taxon>Fungi</taxon>
        <taxon>Dikarya</taxon>
        <taxon>Basidiomycota</taxon>
        <taxon>Agaricomycotina</taxon>
        <taxon>Agaricomycetes</taxon>
        <taxon>Agaricomycetidae</taxon>
        <taxon>Agaricales</taxon>
        <taxon>Agaricineae</taxon>
        <taxon>Strophariaceae</taxon>
        <taxon>Agrocybe</taxon>
    </lineage>
</organism>
<evidence type="ECO:0000313" key="4">
    <source>
        <dbReference type="Proteomes" id="UP000521872"/>
    </source>
</evidence>
<feature type="transmembrane region" description="Helical" evidence="1">
    <location>
        <begin position="211"/>
        <end position="230"/>
    </location>
</feature>
<dbReference type="AlphaFoldDB" id="A0A8H4VJD2"/>
<accession>A0A8H4VJD2</accession>